<dbReference type="RefSeq" id="WP_032737009.1">
    <property type="nucleotide sequence ID" value="NZ_JBBNKG010000016.1"/>
</dbReference>
<dbReference type="Proteomes" id="UP000432196">
    <property type="component" value="Unassembled WGS sequence"/>
</dbReference>
<protein>
    <submittedName>
        <fullName evidence="2">Uncharacterized protein</fullName>
    </submittedName>
</protein>
<dbReference type="EMBL" id="WDWU01000008">
    <property type="protein sequence ID" value="KAB7056907.1"/>
    <property type="molecule type" value="Genomic_DNA"/>
</dbReference>
<comment type="caution">
    <text evidence="2">The sequence shown here is derived from an EMBL/GenBank/DDBJ whole genome shotgun (WGS) entry which is preliminary data.</text>
</comment>
<sequence length="64" mass="7138">MFFIAVFFLLGLLRRYAAGVPAAAVIEFVGFGEDDVVKQVADVLVLRSEVFSAIRMRSFAFSNY</sequence>
<evidence type="ECO:0000313" key="4">
    <source>
        <dbReference type="Proteomes" id="UP000467387"/>
    </source>
</evidence>
<gene>
    <name evidence="2" type="ORF">GBI83_09440</name>
    <name evidence="1" type="ORF">GBI87_07020</name>
</gene>
<evidence type="ECO:0000313" key="1">
    <source>
        <dbReference type="EMBL" id="KAB7056907.1"/>
    </source>
</evidence>
<name>A0A6G0GXR0_BIFLN</name>
<proteinExistence type="predicted"/>
<dbReference type="EMBL" id="WDWL01000014">
    <property type="protein sequence ID" value="KAB7071086.1"/>
    <property type="molecule type" value="Genomic_DNA"/>
</dbReference>
<dbReference type="AlphaFoldDB" id="A0A6G0GXR0"/>
<accession>A0A6G0GXR0</accession>
<evidence type="ECO:0000313" key="2">
    <source>
        <dbReference type="EMBL" id="KAB7071086.1"/>
    </source>
</evidence>
<reference evidence="3 4" key="1">
    <citation type="journal article" date="2019" name="Nat. Med.">
        <title>A library of human gut bacterial isolates paired with longitudinal multiomics data enables mechanistic microbiome research.</title>
        <authorList>
            <person name="Poyet M."/>
            <person name="Groussin M."/>
            <person name="Gibbons S.M."/>
            <person name="Avila-Pacheco J."/>
            <person name="Jiang X."/>
            <person name="Kearney S.M."/>
            <person name="Perrotta A.R."/>
            <person name="Berdy B."/>
            <person name="Zhao S."/>
            <person name="Lieberman T.D."/>
            <person name="Swanson P.K."/>
            <person name="Smith M."/>
            <person name="Roesemann S."/>
            <person name="Alexander J.E."/>
            <person name="Rich S.A."/>
            <person name="Livny J."/>
            <person name="Vlamakis H."/>
            <person name="Clish C."/>
            <person name="Bullock K."/>
            <person name="Deik A."/>
            <person name="Scott J."/>
            <person name="Pierce K.A."/>
            <person name="Xavier R.J."/>
            <person name="Alm E.J."/>
        </authorList>
    </citation>
    <scope>NUCLEOTIDE SEQUENCE [LARGE SCALE GENOMIC DNA]</scope>
    <source>
        <strain evidence="2 3">BIOML-A201</strain>
        <strain evidence="1 4">BIOML-A210</strain>
    </source>
</reference>
<evidence type="ECO:0000313" key="3">
    <source>
        <dbReference type="Proteomes" id="UP000432196"/>
    </source>
</evidence>
<dbReference type="Proteomes" id="UP000467387">
    <property type="component" value="Unassembled WGS sequence"/>
</dbReference>
<organism evidence="2 3">
    <name type="scientific">Bifidobacterium longum</name>
    <dbReference type="NCBI Taxonomy" id="216816"/>
    <lineage>
        <taxon>Bacteria</taxon>
        <taxon>Bacillati</taxon>
        <taxon>Actinomycetota</taxon>
        <taxon>Actinomycetes</taxon>
        <taxon>Bifidobacteriales</taxon>
        <taxon>Bifidobacteriaceae</taxon>
        <taxon>Bifidobacterium</taxon>
    </lineage>
</organism>